<comment type="subcellular location">
    <subcellularLocation>
        <location evidence="1">Membrane</location>
        <topology evidence="1">Multi-pass membrane protein</topology>
    </subcellularLocation>
</comment>
<proteinExistence type="predicted"/>
<dbReference type="Proteomes" id="UP000316238">
    <property type="component" value="Unassembled WGS sequence"/>
</dbReference>
<dbReference type="InterPro" id="IPR002810">
    <property type="entry name" value="NfeD-like_C"/>
</dbReference>
<evidence type="ECO:0000313" key="8">
    <source>
        <dbReference type="Proteomes" id="UP000316238"/>
    </source>
</evidence>
<keyword evidence="7" id="KW-0645">Protease</keyword>
<dbReference type="PANTHER" id="PTHR33507:SF3">
    <property type="entry name" value="INNER MEMBRANE PROTEIN YBBJ"/>
    <property type="match status" value="1"/>
</dbReference>
<sequence>MDVSPVLIWFLFGIFCFFTELIFPSFFLFFLGIGAWCAAAVLAVISVPLTAQLLIFLVCSLLSLILLRARLKSIFSGSSSEEADSVNMNSTPATGVVTDAIIPPADGRVKYGGSFWRATSDEPIAEGTVVLIVDKKDLIIKVRALSANKEEVT</sequence>
<dbReference type="EMBL" id="NQJD01000020">
    <property type="protein sequence ID" value="TAA74679.1"/>
    <property type="molecule type" value="Genomic_DNA"/>
</dbReference>
<keyword evidence="3 5" id="KW-1133">Transmembrane helix</keyword>
<evidence type="ECO:0000313" key="7">
    <source>
        <dbReference type="EMBL" id="TAA74679.1"/>
    </source>
</evidence>
<keyword evidence="7" id="KW-0378">Hydrolase</keyword>
<dbReference type="InterPro" id="IPR052165">
    <property type="entry name" value="Membrane_assoc_protease"/>
</dbReference>
<evidence type="ECO:0000256" key="1">
    <source>
        <dbReference type="ARBA" id="ARBA00004141"/>
    </source>
</evidence>
<dbReference type="Gene3D" id="2.40.50.140">
    <property type="entry name" value="Nucleic acid-binding proteins"/>
    <property type="match status" value="1"/>
</dbReference>
<feature type="transmembrane region" description="Helical" evidence="5">
    <location>
        <begin position="53"/>
        <end position="71"/>
    </location>
</feature>
<keyword evidence="8" id="KW-1185">Reference proteome</keyword>
<dbReference type="InterPro" id="IPR012340">
    <property type="entry name" value="NA-bd_OB-fold"/>
</dbReference>
<dbReference type="GO" id="GO:0005886">
    <property type="term" value="C:plasma membrane"/>
    <property type="evidence" value="ECO:0007669"/>
    <property type="project" value="TreeGrafter"/>
</dbReference>
<evidence type="ECO:0000256" key="4">
    <source>
        <dbReference type="ARBA" id="ARBA00023136"/>
    </source>
</evidence>
<name>A0A521G0X1_9BACT</name>
<keyword evidence="4 5" id="KW-0472">Membrane</keyword>
<dbReference type="AlphaFoldDB" id="A0A521G0X1"/>
<feature type="domain" description="NfeD-like C-terminal" evidence="6">
    <location>
        <begin position="94"/>
        <end position="143"/>
    </location>
</feature>
<evidence type="ECO:0000256" key="2">
    <source>
        <dbReference type="ARBA" id="ARBA00022692"/>
    </source>
</evidence>
<evidence type="ECO:0000259" key="6">
    <source>
        <dbReference type="Pfam" id="PF01957"/>
    </source>
</evidence>
<organism evidence="7 8">
    <name type="scientific">Candidatus Electronema aureum</name>
    <dbReference type="NCBI Taxonomy" id="2005002"/>
    <lineage>
        <taxon>Bacteria</taxon>
        <taxon>Pseudomonadati</taxon>
        <taxon>Thermodesulfobacteriota</taxon>
        <taxon>Desulfobulbia</taxon>
        <taxon>Desulfobulbales</taxon>
        <taxon>Desulfobulbaceae</taxon>
        <taxon>Candidatus Electronema</taxon>
    </lineage>
</organism>
<evidence type="ECO:0000256" key="3">
    <source>
        <dbReference type="ARBA" id="ARBA00022989"/>
    </source>
</evidence>
<dbReference type="GO" id="GO:0008233">
    <property type="term" value="F:peptidase activity"/>
    <property type="evidence" value="ECO:0007669"/>
    <property type="project" value="UniProtKB-KW"/>
</dbReference>
<dbReference type="Pfam" id="PF01957">
    <property type="entry name" value="NfeD"/>
    <property type="match status" value="1"/>
</dbReference>
<dbReference type="GO" id="GO:0006508">
    <property type="term" value="P:proteolysis"/>
    <property type="evidence" value="ECO:0007669"/>
    <property type="project" value="UniProtKB-KW"/>
</dbReference>
<accession>A0A521G0X1</accession>
<feature type="transmembrane region" description="Helical" evidence="5">
    <location>
        <begin position="6"/>
        <end position="23"/>
    </location>
</feature>
<reference evidence="7" key="1">
    <citation type="submission" date="2017-07" db="EMBL/GenBank/DDBJ databases">
        <title>The cable genome - Insights into the physiology and evolution of filamentous bacteria capable of sulfide oxidation via long distance electron transfer.</title>
        <authorList>
            <person name="Thorup C."/>
            <person name="Bjerg J.T."/>
            <person name="Schreiber L."/>
            <person name="Nielsen L.P."/>
            <person name="Kjeldsen K.U."/>
            <person name="Boesen T."/>
            <person name="Boggild A."/>
            <person name="Meysman F."/>
            <person name="Geelhoed J."/>
            <person name="Schramm A."/>
        </authorList>
    </citation>
    <scope>NUCLEOTIDE SEQUENCE [LARGE SCALE GENOMIC DNA]</scope>
    <source>
        <strain evidence="7">GS</strain>
    </source>
</reference>
<comment type="caution">
    <text evidence="7">The sequence shown here is derived from an EMBL/GenBank/DDBJ whole genome shotgun (WGS) entry which is preliminary data.</text>
</comment>
<dbReference type="PANTHER" id="PTHR33507">
    <property type="entry name" value="INNER MEMBRANE PROTEIN YBBJ"/>
    <property type="match status" value="1"/>
</dbReference>
<evidence type="ECO:0000256" key="5">
    <source>
        <dbReference type="SAM" id="Phobius"/>
    </source>
</evidence>
<protein>
    <submittedName>
        <fullName evidence="7">Membrane protein implicated in regulation of membrane protease activity</fullName>
    </submittedName>
</protein>
<dbReference type="SUPFAM" id="SSF141322">
    <property type="entry name" value="NfeD domain-like"/>
    <property type="match status" value="1"/>
</dbReference>
<keyword evidence="2 5" id="KW-0812">Transmembrane</keyword>
<gene>
    <name evidence="7" type="ORF">CDV28_12035</name>
</gene>